<dbReference type="HAMAP" id="MF_01416">
    <property type="entry name" value="ATP_synth_delta_bact"/>
    <property type="match status" value="1"/>
</dbReference>
<dbReference type="Gene3D" id="1.10.520.20">
    <property type="entry name" value="N-terminal domain of the delta subunit of the F1F0-ATP synthase"/>
    <property type="match status" value="1"/>
</dbReference>
<dbReference type="SUPFAM" id="SSF47928">
    <property type="entry name" value="N-terminal domain of the delta subunit of the F1F0-ATP synthase"/>
    <property type="match status" value="1"/>
</dbReference>
<proteinExistence type="inferred from homology"/>
<dbReference type="PRINTS" id="PR00125">
    <property type="entry name" value="ATPASEDELTA"/>
</dbReference>
<gene>
    <name evidence="8" type="primary">atpH</name>
    <name evidence="8" type="synonym">atpD</name>
    <name evidence="9" type="ORF">DO97_06355</name>
</gene>
<dbReference type="PANTHER" id="PTHR11910">
    <property type="entry name" value="ATP SYNTHASE DELTA CHAIN"/>
    <property type="match status" value="1"/>
</dbReference>
<evidence type="ECO:0000313" key="9">
    <source>
        <dbReference type="EMBL" id="KGF73951.1"/>
    </source>
</evidence>
<dbReference type="NCBIfam" id="TIGR01145">
    <property type="entry name" value="ATP_synt_delta"/>
    <property type="match status" value="1"/>
</dbReference>
<dbReference type="EMBL" id="JJML01000002">
    <property type="protein sequence ID" value="KGF73951.1"/>
    <property type="molecule type" value="Genomic_DNA"/>
</dbReference>
<dbReference type="GO" id="GO:0031676">
    <property type="term" value="C:plasma membrane-derived thylakoid membrane"/>
    <property type="evidence" value="ECO:0007669"/>
    <property type="project" value="UniProtKB-SubCell"/>
</dbReference>
<dbReference type="OrthoDB" id="9802471at2"/>
<evidence type="ECO:0000256" key="5">
    <source>
        <dbReference type="ARBA" id="ARBA00023136"/>
    </source>
</evidence>
<evidence type="ECO:0000313" key="10">
    <source>
        <dbReference type="Proteomes" id="UP000030170"/>
    </source>
</evidence>
<keyword evidence="3 8" id="KW-0375">Hydrogen ion transport</keyword>
<dbReference type="Proteomes" id="UP000030170">
    <property type="component" value="Unassembled WGS sequence"/>
</dbReference>
<keyword evidence="6 8" id="KW-0139">CF(1)</keyword>
<accession>A0A098TNW2</accession>
<dbReference type="GO" id="GO:0046933">
    <property type="term" value="F:proton-transporting ATP synthase activity, rotational mechanism"/>
    <property type="evidence" value="ECO:0007669"/>
    <property type="project" value="UniProtKB-UniRule"/>
</dbReference>
<sequence>MSSLVSTEVFEPYATALMSIAQSQNLVDRFGDDVAYLLNLIRESADLQEFLANPFVQVNDKKAVLKQITGDPVHPLVQNFLMVLVDRRRILFLEGICQQFQVRLRQLKQTVLAEVMAAVSLSETQRQAISQQVIALTGAHQVDLDVRIDPDLIGGVIIKVGSQVIDASLRGQLRRIGIRLTSAL</sequence>
<dbReference type="PROSITE" id="PS00389">
    <property type="entry name" value="ATPASE_DELTA"/>
    <property type="match status" value="1"/>
</dbReference>
<keyword evidence="2 8" id="KW-0813">Transport</keyword>
<comment type="subcellular location">
    <subcellularLocation>
        <location evidence="8">Cellular thylakoid membrane</location>
        <topology evidence="8">Peripheral membrane protein</topology>
    </subcellularLocation>
    <subcellularLocation>
        <location evidence="1">Membrane</location>
    </subcellularLocation>
</comment>
<evidence type="ECO:0000256" key="2">
    <source>
        <dbReference type="ARBA" id="ARBA00022448"/>
    </source>
</evidence>
<keyword evidence="5 8" id="KW-0472">Membrane</keyword>
<evidence type="ECO:0000256" key="1">
    <source>
        <dbReference type="ARBA" id="ARBA00004370"/>
    </source>
</evidence>
<evidence type="ECO:0000256" key="8">
    <source>
        <dbReference type="HAMAP-Rule" id="MF_01416"/>
    </source>
</evidence>
<comment type="similarity">
    <text evidence="8">Belongs to the ATPase delta chain family.</text>
</comment>
<comment type="caution">
    <text evidence="9">The sequence shown here is derived from an EMBL/GenBank/DDBJ whole genome shotgun (WGS) entry which is preliminary data.</text>
</comment>
<dbReference type="GO" id="GO:0045259">
    <property type="term" value="C:proton-transporting ATP synthase complex"/>
    <property type="evidence" value="ECO:0007669"/>
    <property type="project" value="UniProtKB-KW"/>
</dbReference>
<comment type="function">
    <text evidence="8">This protein is part of the stalk that links CF(0) to CF(1). It either transmits conformational changes from CF(0) to CF(1) or is implicated in proton conduction.</text>
</comment>
<reference evidence="9 10" key="1">
    <citation type="journal article" date="2014" name="Mol. Ecol.">
        <title>Evolution of Synechococcus.</title>
        <authorList>
            <person name="Dvorak P."/>
            <person name="Casamatta D."/>
            <person name="Hasler P."/>
            <person name="Poulickova A."/>
            <person name="Ondrej V."/>
            <person name="Sanges R."/>
        </authorList>
    </citation>
    <scope>NUCLEOTIDE SEQUENCE [LARGE SCALE GENOMIC DNA]</scope>
    <source>
        <strain evidence="9 10">CAUP A 1101</strain>
    </source>
</reference>
<organism evidence="9 10">
    <name type="scientific">Neosynechococcus sphagnicola sy1</name>
    <dbReference type="NCBI Taxonomy" id="1497020"/>
    <lineage>
        <taxon>Bacteria</taxon>
        <taxon>Bacillati</taxon>
        <taxon>Cyanobacteriota</taxon>
        <taxon>Cyanophyceae</taxon>
        <taxon>Neosynechococcales</taxon>
        <taxon>Neosynechococcaceae</taxon>
        <taxon>Neosynechococcus</taxon>
    </lineage>
</organism>
<evidence type="ECO:0000256" key="3">
    <source>
        <dbReference type="ARBA" id="ARBA00022781"/>
    </source>
</evidence>
<evidence type="ECO:0000256" key="6">
    <source>
        <dbReference type="ARBA" id="ARBA00023196"/>
    </source>
</evidence>
<dbReference type="InterPro" id="IPR020781">
    <property type="entry name" value="ATPase_OSCP/d_CS"/>
</dbReference>
<dbReference type="Pfam" id="PF00213">
    <property type="entry name" value="OSCP"/>
    <property type="match status" value="1"/>
</dbReference>
<evidence type="ECO:0000256" key="7">
    <source>
        <dbReference type="ARBA" id="ARBA00023310"/>
    </source>
</evidence>
<name>A0A098TNW2_9CYAN</name>
<dbReference type="RefSeq" id="WP_036530593.1">
    <property type="nucleotide sequence ID" value="NZ_JJML01000002.1"/>
</dbReference>
<dbReference type="InterPro" id="IPR026015">
    <property type="entry name" value="ATP_synth_OSCP/delta_N_sf"/>
</dbReference>
<comment type="function">
    <text evidence="8">F(1)F(0) ATP synthase produces ATP from ADP in the presence of a proton or sodium gradient. F-type ATPases consist of two structural domains, F(1) containing the extramembraneous catalytic core and F(0) containing the membrane proton channel, linked together by a central stalk and a peripheral stalk. During catalysis, ATP synthesis in the catalytic domain of F(1) is coupled via a rotary mechanism of the central stalk subunits to proton translocation.</text>
</comment>
<dbReference type="AlphaFoldDB" id="A0A098TNW2"/>
<dbReference type="STRING" id="1497020.DO97_06355"/>
<protein>
    <recommendedName>
        <fullName evidence="8">ATP synthase subunit delta</fullName>
    </recommendedName>
    <alternativeName>
        <fullName evidence="8">ATP synthase F(1) sector subunit delta</fullName>
    </alternativeName>
    <alternativeName>
        <fullName evidence="8">F-type ATPase subunit delta</fullName>
        <shortName evidence="8">F-ATPase subunit delta</shortName>
    </alternativeName>
</protein>
<keyword evidence="7 8" id="KW-0066">ATP synthesis</keyword>
<evidence type="ECO:0000256" key="4">
    <source>
        <dbReference type="ARBA" id="ARBA00023065"/>
    </source>
</evidence>
<keyword evidence="10" id="KW-1185">Reference proteome</keyword>
<dbReference type="InterPro" id="IPR000711">
    <property type="entry name" value="ATPase_OSCP/dsu"/>
</dbReference>
<keyword evidence="8" id="KW-0793">Thylakoid</keyword>
<keyword evidence="4 8" id="KW-0406">Ion transport</keyword>